<evidence type="ECO:0000313" key="2">
    <source>
        <dbReference type="Proteomes" id="UP000622707"/>
    </source>
</evidence>
<dbReference type="RefSeq" id="WP_201690641.1">
    <property type="nucleotide sequence ID" value="NZ_JAEQND010000008.1"/>
</dbReference>
<name>A0ABS1JSE8_9BURK</name>
<accession>A0ABS1JSE8</accession>
<reference evidence="1 2" key="1">
    <citation type="journal article" date="2017" name="Int. J. Syst. Evol. Microbiol.">
        <title>Ramlibacter alkalitolerans sp. nov., alkali-tolerant bacterium isolated from soil of ginseng.</title>
        <authorList>
            <person name="Lee D.H."/>
            <person name="Cha C.J."/>
        </authorList>
    </citation>
    <scope>NUCLEOTIDE SEQUENCE [LARGE SCALE GENOMIC DNA]</scope>
    <source>
        <strain evidence="1 2">KACC 19305</strain>
    </source>
</reference>
<protein>
    <submittedName>
        <fullName evidence="1">Uncharacterized protein</fullName>
    </submittedName>
</protein>
<dbReference type="EMBL" id="JAEQND010000008">
    <property type="protein sequence ID" value="MBL0426480.1"/>
    <property type="molecule type" value="Genomic_DNA"/>
</dbReference>
<gene>
    <name evidence="1" type="ORF">JI746_15305</name>
</gene>
<comment type="caution">
    <text evidence="1">The sequence shown here is derived from an EMBL/GenBank/DDBJ whole genome shotgun (WGS) entry which is preliminary data.</text>
</comment>
<sequence length="119" mass="13060">MSSSPRSIPQAVHEALAALERYQLHLRQVAAARIDPELYHQVSLDIHEVRRCCHALPALSAGWVALLIAHAELSQALWRAGQPQGAPGAEERQQLLGHVLACVRALQAQCMELAAPHRQ</sequence>
<dbReference type="Proteomes" id="UP000622707">
    <property type="component" value="Unassembled WGS sequence"/>
</dbReference>
<proteinExistence type="predicted"/>
<keyword evidence="2" id="KW-1185">Reference proteome</keyword>
<organism evidence="1 2">
    <name type="scientific">Ramlibacter alkalitolerans</name>
    <dbReference type="NCBI Taxonomy" id="2039631"/>
    <lineage>
        <taxon>Bacteria</taxon>
        <taxon>Pseudomonadati</taxon>
        <taxon>Pseudomonadota</taxon>
        <taxon>Betaproteobacteria</taxon>
        <taxon>Burkholderiales</taxon>
        <taxon>Comamonadaceae</taxon>
        <taxon>Ramlibacter</taxon>
    </lineage>
</organism>
<evidence type="ECO:0000313" key="1">
    <source>
        <dbReference type="EMBL" id="MBL0426480.1"/>
    </source>
</evidence>